<feature type="domain" description="CSD" evidence="7">
    <location>
        <begin position="4"/>
        <end position="68"/>
    </location>
</feature>
<reference evidence="10 11" key="1">
    <citation type="submission" date="2020-02" db="EMBL/GenBank/DDBJ databases">
        <title>Broccoli isolated Pseudomonas sp.</title>
        <authorList>
            <person name="Fujikawa T."/>
            <person name="Sawada H."/>
        </authorList>
    </citation>
    <scope>NUCLEOTIDE SEQUENCE [LARGE SCALE GENOMIC DNA]</scope>
    <source>
        <strain evidence="9 11">MAFF212427</strain>
        <strain evidence="8 10">MAFF212428</strain>
    </source>
</reference>
<proteinExistence type="predicted"/>
<dbReference type="Gene3D" id="2.40.50.140">
    <property type="entry name" value="Nucleic acid-binding proteins"/>
    <property type="match status" value="1"/>
</dbReference>
<evidence type="ECO:0000313" key="10">
    <source>
        <dbReference type="Proteomes" id="UP000480410"/>
    </source>
</evidence>
<accession>A0A6B3NMD6</accession>
<keyword evidence="6" id="KW-0804">Transcription</keyword>
<dbReference type="Proteomes" id="UP000482634">
    <property type="component" value="Unassembled WGS sequence"/>
</dbReference>
<keyword evidence="3" id="KW-0805">Transcription regulation</keyword>
<keyword evidence="4" id="KW-0238">DNA-binding</keyword>
<dbReference type="RefSeq" id="WP_163940494.1">
    <property type="nucleotide sequence ID" value="NZ_JAAHBU010000011.1"/>
</dbReference>
<protein>
    <submittedName>
        <fullName evidence="9">Cold shock domain-containing protein</fullName>
    </submittedName>
</protein>
<dbReference type="InterPro" id="IPR002059">
    <property type="entry name" value="CSP_DNA-bd"/>
</dbReference>
<evidence type="ECO:0000259" key="7">
    <source>
        <dbReference type="PROSITE" id="PS51857"/>
    </source>
</evidence>
<dbReference type="InterPro" id="IPR011129">
    <property type="entry name" value="CSD"/>
</dbReference>
<evidence type="ECO:0000256" key="4">
    <source>
        <dbReference type="ARBA" id="ARBA00023125"/>
    </source>
</evidence>
<dbReference type="PANTHER" id="PTHR46565:SF20">
    <property type="entry name" value="COLD SHOCK DOMAIN-CONTAINING PROTEIN 4"/>
    <property type="match status" value="1"/>
</dbReference>
<dbReference type="PRINTS" id="PR00050">
    <property type="entry name" value="COLDSHOCK"/>
</dbReference>
<dbReference type="EMBL" id="JAAHBV010000130">
    <property type="protein sequence ID" value="NER59832.1"/>
    <property type="molecule type" value="Genomic_DNA"/>
</dbReference>
<dbReference type="PANTHER" id="PTHR46565">
    <property type="entry name" value="COLD SHOCK DOMAIN PROTEIN 2"/>
    <property type="match status" value="1"/>
</dbReference>
<keyword evidence="2" id="KW-0963">Cytoplasm</keyword>
<dbReference type="SMART" id="SM00357">
    <property type="entry name" value="CSP"/>
    <property type="match status" value="1"/>
</dbReference>
<dbReference type="InterPro" id="IPR012340">
    <property type="entry name" value="NA-bd_OB-fold"/>
</dbReference>
<evidence type="ECO:0000313" key="11">
    <source>
        <dbReference type="Proteomes" id="UP000482634"/>
    </source>
</evidence>
<dbReference type="Pfam" id="PF00313">
    <property type="entry name" value="CSD"/>
    <property type="match status" value="1"/>
</dbReference>
<dbReference type="Proteomes" id="UP000480410">
    <property type="component" value="Unassembled WGS sequence"/>
</dbReference>
<evidence type="ECO:0000256" key="1">
    <source>
        <dbReference type="ARBA" id="ARBA00004496"/>
    </source>
</evidence>
<name>A0A6B3NMD6_9PSED</name>
<accession>A0A6M0CR48</accession>
<dbReference type="GO" id="GO:0003677">
    <property type="term" value="F:DNA binding"/>
    <property type="evidence" value="ECO:0007669"/>
    <property type="project" value="UniProtKB-KW"/>
</dbReference>
<organism evidence="9 11">
    <name type="scientific">Pseudomonas brassicae</name>
    <dbReference type="NCBI Taxonomy" id="2708063"/>
    <lineage>
        <taxon>Bacteria</taxon>
        <taxon>Pseudomonadati</taxon>
        <taxon>Pseudomonadota</taxon>
        <taxon>Gammaproteobacteria</taxon>
        <taxon>Pseudomonadales</taxon>
        <taxon>Pseudomonadaceae</taxon>
        <taxon>Pseudomonas</taxon>
    </lineage>
</organism>
<evidence type="ECO:0000256" key="6">
    <source>
        <dbReference type="ARBA" id="ARBA00023163"/>
    </source>
</evidence>
<dbReference type="GO" id="GO:0005829">
    <property type="term" value="C:cytosol"/>
    <property type="evidence" value="ECO:0007669"/>
    <property type="project" value="UniProtKB-ARBA"/>
</dbReference>
<dbReference type="PIRSF" id="PIRSF002599">
    <property type="entry name" value="Cold_shock_A"/>
    <property type="match status" value="1"/>
</dbReference>
<dbReference type="EMBL" id="JAAHBU010000011">
    <property type="protein sequence ID" value="NER62763.1"/>
    <property type="molecule type" value="Genomic_DNA"/>
</dbReference>
<evidence type="ECO:0000256" key="2">
    <source>
        <dbReference type="ARBA" id="ARBA00022490"/>
    </source>
</evidence>
<gene>
    <name evidence="8" type="ORF">G3435_07240</name>
    <name evidence="9" type="ORF">G3436_01160</name>
</gene>
<comment type="caution">
    <text evidence="9">The sequence shown here is derived from an EMBL/GenBank/DDBJ whole genome shotgun (WGS) entry which is preliminary data.</text>
</comment>
<dbReference type="PROSITE" id="PS51857">
    <property type="entry name" value="CSD_2"/>
    <property type="match status" value="1"/>
</dbReference>
<keyword evidence="11" id="KW-1185">Reference proteome</keyword>
<keyword evidence="5" id="KW-0010">Activator</keyword>
<dbReference type="AlphaFoldDB" id="A0A6B3NMD6"/>
<dbReference type="InterPro" id="IPR012156">
    <property type="entry name" value="Cold_shock_CspA"/>
</dbReference>
<evidence type="ECO:0000256" key="3">
    <source>
        <dbReference type="ARBA" id="ARBA00023015"/>
    </source>
</evidence>
<evidence type="ECO:0000313" key="8">
    <source>
        <dbReference type="EMBL" id="NER59832.1"/>
    </source>
</evidence>
<evidence type="ECO:0000313" key="9">
    <source>
        <dbReference type="EMBL" id="NER62763.1"/>
    </source>
</evidence>
<dbReference type="SUPFAM" id="SSF50249">
    <property type="entry name" value="Nucleic acid-binding proteins"/>
    <property type="match status" value="1"/>
</dbReference>
<comment type="subcellular location">
    <subcellularLocation>
        <location evidence="1">Cytoplasm</location>
    </subcellularLocation>
</comment>
<evidence type="ECO:0000256" key="5">
    <source>
        <dbReference type="ARBA" id="ARBA00023159"/>
    </source>
</evidence>
<sequence>MSDRQTGTVKCFNDSKGVGFITDKHGKELYVHVNSIKAAGVKSLKEGQPVSFVVANGPKGDEAIEVEAL</sequence>